<name>A0A0S4KUW3_9BACT</name>
<evidence type="ECO:0000256" key="2">
    <source>
        <dbReference type="ARBA" id="ARBA00022525"/>
    </source>
</evidence>
<dbReference type="InterPro" id="IPR001343">
    <property type="entry name" value="Hemolysn_Ca-bd"/>
</dbReference>
<evidence type="ECO:0000313" key="4">
    <source>
        <dbReference type="Proteomes" id="UP000066284"/>
    </source>
</evidence>
<dbReference type="AlphaFoldDB" id="A0A0S4KUW3"/>
<dbReference type="InterPro" id="IPR018511">
    <property type="entry name" value="Hemolysin-typ_Ca-bd_CS"/>
</dbReference>
<protein>
    <submittedName>
        <fullName evidence="3">Hemolysin-type calcium binding domain protein</fullName>
    </submittedName>
</protein>
<dbReference type="Pfam" id="PF00353">
    <property type="entry name" value="HemolysinCabind"/>
    <property type="match status" value="8"/>
</dbReference>
<evidence type="ECO:0000313" key="3">
    <source>
        <dbReference type="EMBL" id="CUQ68183.1"/>
    </source>
</evidence>
<dbReference type="PROSITE" id="PS00330">
    <property type="entry name" value="HEMOLYSIN_CALCIUM"/>
    <property type="match status" value="10"/>
</dbReference>
<proteinExistence type="predicted"/>
<comment type="subcellular location">
    <subcellularLocation>
        <location evidence="1">Secreted</location>
    </subcellularLocation>
</comment>
<dbReference type="InterPro" id="IPR011049">
    <property type="entry name" value="Serralysin-like_metalloprot_C"/>
</dbReference>
<dbReference type="InterPro" id="IPR050557">
    <property type="entry name" value="RTX_toxin/Mannuronan_C5-epim"/>
</dbReference>
<dbReference type="Gene3D" id="2.150.10.10">
    <property type="entry name" value="Serralysin-like metalloprotease, C-terminal"/>
    <property type="match status" value="4"/>
</dbReference>
<dbReference type="Proteomes" id="UP000066284">
    <property type="component" value="Chromosome 1"/>
</dbReference>
<evidence type="ECO:0000256" key="1">
    <source>
        <dbReference type="ARBA" id="ARBA00004613"/>
    </source>
</evidence>
<organism evidence="3 4">
    <name type="scientific">Candidatus Nitrospira inopinata</name>
    <dbReference type="NCBI Taxonomy" id="1715989"/>
    <lineage>
        <taxon>Bacteria</taxon>
        <taxon>Pseudomonadati</taxon>
        <taxon>Nitrospirota</taxon>
        <taxon>Nitrospiria</taxon>
        <taxon>Nitrospirales</taxon>
        <taxon>Nitrospiraceae</taxon>
        <taxon>Nitrospira</taxon>
    </lineage>
</organism>
<reference evidence="4" key="1">
    <citation type="submission" date="2015-09" db="EMBL/GenBank/DDBJ databases">
        <authorList>
            <person name="Daims H."/>
        </authorList>
    </citation>
    <scope>NUCLEOTIDE SEQUENCE [LARGE SCALE GENOMIC DNA]</scope>
</reference>
<dbReference type="PRINTS" id="PR00313">
    <property type="entry name" value="CABNDNGRPT"/>
</dbReference>
<dbReference type="GO" id="GO:0005576">
    <property type="term" value="C:extracellular region"/>
    <property type="evidence" value="ECO:0007669"/>
    <property type="project" value="UniProtKB-SubCell"/>
</dbReference>
<keyword evidence="4" id="KW-1185">Reference proteome</keyword>
<dbReference type="PANTHER" id="PTHR38340:SF1">
    <property type="entry name" value="S-LAYER PROTEIN"/>
    <property type="match status" value="1"/>
</dbReference>
<keyword evidence="2" id="KW-0964">Secreted</keyword>
<dbReference type="KEGG" id="nio:NITINOP_3211"/>
<dbReference type="GO" id="GO:0005509">
    <property type="term" value="F:calcium ion binding"/>
    <property type="evidence" value="ECO:0007669"/>
    <property type="project" value="InterPro"/>
</dbReference>
<dbReference type="OrthoDB" id="454748at2"/>
<dbReference type="RefSeq" id="WP_062487292.1">
    <property type="nucleotide sequence ID" value="NZ_LN885086.1"/>
</dbReference>
<dbReference type="EMBL" id="LN885086">
    <property type="protein sequence ID" value="CUQ68183.1"/>
    <property type="molecule type" value="Genomic_DNA"/>
</dbReference>
<dbReference type="SUPFAM" id="SSF51120">
    <property type="entry name" value="beta-Roll"/>
    <property type="match status" value="6"/>
</dbReference>
<accession>A0A0S4KUW3</accession>
<gene>
    <name evidence="3" type="ORF">NITINOP_3211</name>
</gene>
<sequence length="1047" mass="104947">MAAITGSTTTAWSSVSLGQVDFAANFVNAGPRLSQIMLQFRTAQFAVASAGSTRLVVDMFSGGRLTLVGSRLTTRTPLIREIDFRNPPDGSGEVIRAVGTFNGGIETLTAVTLGSPGFSETMNGTIQLIAASGNYTGTLTSLAARIGSTTVTFNGRFRLSGNMSAADITGTVTAIAVVNGGSAITMTGLSLPWDDVEAALANDTLTTVHDLFTYIGNRMTGNDAIIYTNNSGAGMSFHGGPGNDTIIIGGPHGDTLNGGDGDDVLDGGPGQDTIVGGDGNDRITMLITPGDTDTINAGPGFDTLILAGTVPGNGEVVVNLSLSDQVVSIGGAADGLVQANFEHLDASRVVGSVNVTGNSLDNTLIGSPGNDVLNGGTGNDTMIGGLGDDTYRVDSPGDIVREGRNAGIDKVFSPIDYTLGANLENLELTGGALIGRGNELNNVITGNGGPNTLYGMAGNDTLNGGAGDDTLIGGPGNDTLVGGAGNDTLIGGPGNDTLVGGSGNDTYVIGEGTDELIEQSGEGIDLVQSSITHALGPNFENLTLTGTKPINGRGNELNNVVIGNGAANVLEGGAGNDTLIGNGGNDRLDGGLGADRMEGGAGNDTYIVDSASDQVIETVAGSAGGVDLVVSSVSFTLGPNVEHLTLIGTANLNGTGNELNNVLIGNSGNNTLNGGSGADRMEGGAGDDTYIVDHVGDRVIETVAGSAGGVDLVVSSVSFTLGPNVEHLTLTGTANINGTGNGLDNILTGNSGNNVLLGLAGNDTLHGGDGDDVLDGGPGQDIVNGGGGNDRITMLVTAGNVDTINAGPGIDTLILTGAVAGNGEVVVNLSSTSDHVVSIGGVAETLVQIGFENLDASSITGYVTVTGSGGDNHIIGSNGHDRLMGGAGNDTLIGGAGNDILGGGSGNDLLISGAGNDIYLFGRGDGQDVIQDSSGTADRLQFNSGVNPLDLILSRQADDLRVAIRGTSDHVTVQHWYRSASNRVDILQAGNGQVLLSGQVQQLINAMAQFTTDTGLSWEAAAGGSGTTQQQAQFQGILAANWQSAGV</sequence>
<dbReference type="STRING" id="1715989.NITINOP_3211"/>
<dbReference type="PANTHER" id="PTHR38340">
    <property type="entry name" value="S-LAYER PROTEIN"/>
    <property type="match status" value="1"/>
</dbReference>